<feature type="non-terminal residue" evidence="2">
    <location>
        <position position="65"/>
    </location>
</feature>
<dbReference type="Gene3D" id="3.30.200.20">
    <property type="entry name" value="Phosphorylase Kinase, domain 1"/>
    <property type="match status" value="1"/>
</dbReference>
<comment type="caution">
    <text evidence="2">The sequence shown here is derived from an EMBL/GenBank/DDBJ whole genome shotgun (WGS) entry which is preliminary data.</text>
</comment>
<organism evidence="2">
    <name type="scientific">marine sediment metagenome</name>
    <dbReference type="NCBI Taxonomy" id="412755"/>
    <lineage>
        <taxon>unclassified sequences</taxon>
        <taxon>metagenomes</taxon>
        <taxon>ecological metagenomes</taxon>
    </lineage>
</organism>
<protein>
    <recommendedName>
        <fullName evidence="1">Protein kinase domain-containing protein</fullName>
    </recommendedName>
</protein>
<gene>
    <name evidence="2" type="ORF">S01H4_48259</name>
</gene>
<dbReference type="EMBL" id="BART01027187">
    <property type="protein sequence ID" value="GAG90842.1"/>
    <property type="molecule type" value="Genomic_DNA"/>
</dbReference>
<dbReference type="PROSITE" id="PS00107">
    <property type="entry name" value="PROTEIN_KINASE_ATP"/>
    <property type="match status" value="1"/>
</dbReference>
<evidence type="ECO:0000313" key="2">
    <source>
        <dbReference type="EMBL" id="GAG90842.1"/>
    </source>
</evidence>
<name>X1CCB0_9ZZZZ</name>
<dbReference type="GO" id="GO:0005524">
    <property type="term" value="F:ATP binding"/>
    <property type="evidence" value="ECO:0007669"/>
    <property type="project" value="InterPro"/>
</dbReference>
<dbReference type="InterPro" id="IPR011009">
    <property type="entry name" value="Kinase-like_dom_sf"/>
</dbReference>
<sequence>MDLRPGDKVFGSISTDEYTILRLIGSGAFGIVYEVEGPSCEHFALKTIITGLLNKTNLKVLINER</sequence>
<evidence type="ECO:0000259" key="1">
    <source>
        <dbReference type="PROSITE" id="PS50011"/>
    </source>
</evidence>
<dbReference type="InterPro" id="IPR000719">
    <property type="entry name" value="Prot_kinase_dom"/>
</dbReference>
<dbReference type="InterPro" id="IPR017441">
    <property type="entry name" value="Protein_kinase_ATP_BS"/>
</dbReference>
<reference evidence="2" key="1">
    <citation type="journal article" date="2014" name="Front. Microbiol.">
        <title>High frequency of phylogenetically diverse reductive dehalogenase-homologous genes in deep subseafloor sedimentary metagenomes.</title>
        <authorList>
            <person name="Kawai M."/>
            <person name="Futagami T."/>
            <person name="Toyoda A."/>
            <person name="Takaki Y."/>
            <person name="Nishi S."/>
            <person name="Hori S."/>
            <person name="Arai W."/>
            <person name="Tsubouchi T."/>
            <person name="Morono Y."/>
            <person name="Uchiyama I."/>
            <person name="Ito T."/>
            <person name="Fujiyama A."/>
            <person name="Inagaki F."/>
            <person name="Takami H."/>
        </authorList>
    </citation>
    <scope>NUCLEOTIDE SEQUENCE</scope>
    <source>
        <strain evidence="2">Expedition CK06-06</strain>
    </source>
</reference>
<dbReference type="PROSITE" id="PS50011">
    <property type="entry name" value="PROTEIN_KINASE_DOM"/>
    <property type="match status" value="1"/>
</dbReference>
<proteinExistence type="predicted"/>
<dbReference type="AlphaFoldDB" id="X1CCB0"/>
<feature type="domain" description="Protein kinase" evidence="1">
    <location>
        <begin position="18"/>
        <end position="65"/>
    </location>
</feature>
<accession>X1CCB0</accession>
<dbReference type="GO" id="GO:0004672">
    <property type="term" value="F:protein kinase activity"/>
    <property type="evidence" value="ECO:0007669"/>
    <property type="project" value="InterPro"/>
</dbReference>
<dbReference type="SUPFAM" id="SSF56112">
    <property type="entry name" value="Protein kinase-like (PK-like)"/>
    <property type="match status" value="1"/>
</dbReference>